<protein>
    <submittedName>
        <fullName evidence="2">Uncharacterized protein</fullName>
    </submittedName>
</protein>
<keyword evidence="1" id="KW-0175">Coiled coil</keyword>
<reference evidence="2 3" key="1">
    <citation type="submission" date="2015-04" db="EMBL/GenBank/DDBJ databases">
        <title>Complete genome sequence of Schizopora paradoxa KUC8140, a cosmopolitan wood degrader in East Asia.</title>
        <authorList>
            <consortium name="DOE Joint Genome Institute"/>
            <person name="Min B."/>
            <person name="Park H."/>
            <person name="Jang Y."/>
            <person name="Kim J.-J."/>
            <person name="Kim K.H."/>
            <person name="Pangilinan J."/>
            <person name="Lipzen A."/>
            <person name="Riley R."/>
            <person name="Grigoriev I.V."/>
            <person name="Spatafora J.W."/>
            <person name="Choi I.-G."/>
        </authorList>
    </citation>
    <scope>NUCLEOTIDE SEQUENCE [LARGE SCALE GENOMIC DNA]</scope>
    <source>
        <strain evidence="2 3">KUC8140</strain>
    </source>
</reference>
<dbReference type="EMBL" id="KQ085959">
    <property type="protein sequence ID" value="KLO13455.1"/>
    <property type="molecule type" value="Genomic_DNA"/>
</dbReference>
<feature type="coiled-coil region" evidence="1">
    <location>
        <begin position="158"/>
        <end position="185"/>
    </location>
</feature>
<dbReference type="AlphaFoldDB" id="A0A0H2RND8"/>
<keyword evidence="3" id="KW-1185">Reference proteome</keyword>
<proteinExistence type="predicted"/>
<name>A0A0H2RND8_9AGAM</name>
<evidence type="ECO:0000313" key="2">
    <source>
        <dbReference type="EMBL" id="KLO13455.1"/>
    </source>
</evidence>
<gene>
    <name evidence="2" type="ORF">SCHPADRAFT_890012</name>
</gene>
<accession>A0A0H2RND8</accession>
<organism evidence="2 3">
    <name type="scientific">Schizopora paradoxa</name>
    <dbReference type="NCBI Taxonomy" id="27342"/>
    <lineage>
        <taxon>Eukaryota</taxon>
        <taxon>Fungi</taxon>
        <taxon>Dikarya</taxon>
        <taxon>Basidiomycota</taxon>
        <taxon>Agaricomycotina</taxon>
        <taxon>Agaricomycetes</taxon>
        <taxon>Hymenochaetales</taxon>
        <taxon>Schizoporaceae</taxon>
        <taxon>Schizopora</taxon>
    </lineage>
</organism>
<evidence type="ECO:0000256" key="1">
    <source>
        <dbReference type="SAM" id="Coils"/>
    </source>
</evidence>
<dbReference type="InParanoid" id="A0A0H2RND8"/>
<evidence type="ECO:0000313" key="3">
    <source>
        <dbReference type="Proteomes" id="UP000053477"/>
    </source>
</evidence>
<dbReference type="Proteomes" id="UP000053477">
    <property type="component" value="Unassembled WGS sequence"/>
</dbReference>
<sequence length="326" mass="37310">MASESPFESPALVGSTDAIFRISTSDSRTGQGQSALLRVQNLGLNPTLNKQLKASVSAVSPKVIAVRKSFDVVEGTVERFSRHDADKKILEDWKFIETANFITHIIPYLISSTNFEKKCAELEAYCETLECGQVQARKFSKTLTSITSLVCEFNDKWHRRTEDAVDELKDSIKRLETEIRELTKSICDVFQTRFLQKDNVSELRVAKYNKKDHEKMKKAEQQEIRQRNEANRLVDKHTNQINASSDVLQVVWNLIYDDLYLIKSHLRITATGKADQLFRQRLAKLPEQYNALKDALEKYSLALSMEPVKAEKSSGVFGIFRHVFQK</sequence>